<dbReference type="RefSeq" id="WP_146292460.1">
    <property type="nucleotide sequence ID" value="NZ_SELH01000018.1"/>
</dbReference>
<accession>A0A563DDY0</accession>
<name>A0A563DDY0_9FLAO</name>
<reference evidence="1 2" key="1">
    <citation type="submission" date="2019-02" db="EMBL/GenBank/DDBJ databases">
        <title>Apibacter muscae sp. nov.: a novel member of the house fly microbiota.</title>
        <authorList>
            <person name="Park R."/>
        </authorList>
    </citation>
    <scope>NUCLEOTIDE SEQUENCE [LARGE SCALE GENOMIC DNA]</scope>
    <source>
        <strain evidence="1 2">AL1</strain>
    </source>
</reference>
<dbReference type="EMBL" id="SELH01000018">
    <property type="protein sequence ID" value="TWP28425.1"/>
    <property type="molecule type" value="Genomic_DNA"/>
</dbReference>
<comment type="caution">
    <text evidence="1">The sequence shown here is derived from an EMBL/GenBank/DDBJ whole genome shotgun (WGS) entry which is preliminary data.</text>
</comment>
<evidence type="ECO:0000313" key="2">
    <source>
        <dbReference type="Proteomes" id="UP000319499"/>
    </source>
</evidence>
<dbReference type="Proteomes" id="UP000319499">
    <property type="component" value="Unassembled WGS sequence"/>
</dbReference>
<dbReference type="AlphaFoldDB" id="A0A563DDY0"/>
<evidence type="ECO:0000313" key="1">
    <source>
        <dbReference type="EMBL" id="TWP28425.1"/>
    </source>
</evidence>
<organism evidence="1 2">
    <name type="scientific">Apibacter muscae</name>
    <dbReference type="NCBI Taxonomy" id="2509004"/>
    <lineage>
        <taxon>Bacteria</taxon>
        <taxon>Pseudomonadati</taxon>
        <taxon>Bacteroidota</taxon>
        <taxon>Flavobacteriia</taxon>
        <taxon>Flavobacteriales</taxon>
        <taxon>Weeksellaceae</taxon>
        <taxon>Apibacter</taxon>
    </lineage>
</organism>
<protein>
    <submittedName>
        <fullName evidence="1">Uncharacterized protein</fullName>
    </submittedName>
</protein>
<proteinExistence type="predicted"/>
<sequence>MLCVDFTKLKRNCTPSSGGISRLLIFDPNDFNFTQDAVKKSYTAVNRRLGADAETDLGFFFDIPFKRKEAERVSAQSLGTSGATKYTHTISALIPALGQEVTNFLTNIDAASYCCGLGLVIEHNSGKVFIAGEAYVNNKAIPKFWIEHSGSEGGSGKNIDESNGYTIKLVGDYSRELNEFEGGIDVFLEMMAV</sequence>
<keyword evidence="2" id="KW-1185">Reference proteome</keyword>
<dbReference type="OrthoDB" id="1253609at2"/>
<gene>
    <name evidence="1" type="ORF">ETU09_05740</name>
</gene>